<feature type="chain" id="PRO_5025557650" evidence="1">
    <location>
        <begin position="21"/>
        <end position="636"/>
    </location>
</feature>
<evidence type="ECO:0000313" key="2">
    <source>
        <dbReference type="EMBL" id="VGO22946.1"/>
    </source>
</evidence>
<proteinExistence type="predicted"/>
<sequence>MKRWMAVLMGTLLCAVGASAGKVFDVQFNDVAGTVVDAVAVDPTPGFNPSGVDAFGATDGAGHMVWTNMTSAATGYAGLDLTEGPFDTNSTETLVYTVRITDFDFGPETTYGANLVFELRDASKLAKMVLQVGGPGTQLQVRSQGYNQSVVNHGGIFTDASNLTMTQAGWATLDLQWTLNLSNNTHGIAWQHDDAGYTTLTNGMALGLGAGDGLFAEIDKIRIGAGSAFLAGSMIEIDSVTVETYEPPPVPVVTNLINDVNFNADGSATETPTNSTLDNVWQGTGTGTFSLAPETETFGVTDGSSMNWSNMVAGNKSAFAGLGDTFVAGTNLILRSTVRIADFNFDEETTFGAAVGFGLGDASKLAYLQLRVGGSGNQLQIKADTLSEDLQAVIKISPDTNLNMTAFGWTGLQLRMDVDLETDTYNLFYLREGVDADWQTGATGGAYGLSDTNVVAFEELDKIRIGTASTPFQSGSTVSIDQWTIETIQEVQVPPTNSTPESYYSDWVGGFSVGAESNLTDDADGDLLDNLTEYAFGGNPGNPNENGNMPVQSQMSEGGANYLVHVYYERADAADRGLASMLELGTDLVVTNWGTAGIEFVGSGASAIPGYNAVTNRISTDDAAKKFLNLRIKFTP</sequence>
<gene>
    <name evidence="2" type="ORF">SCARR_05044</name>
</gene>
<reference evidence="2 3" key="1">
    <citation type="submission" date="2019-04" db="EMBL/GenBank/DDBJ databases">
        <authorList>
            <person name="Van Vliet M D."/>
        </authorList>
    </citation>
    <scope>NUCLEOTIDE SEQUENCE [LARGE SCALE GENOMIC DNA]</scope>
    <source>
        <strain evidence="2 3">F21</strain>
    </source>
</reference>
<feature type="signal peptide" evidence="1">
    <location>
        <begin position="1"/>
        <end position="20"/>
    </location>
</feature>
<protein>
    <submittedName>
        <fullName evidence="2">Uncharacterized protein</fullName>
    </submittedName>
</protein>
<dbReference type="AlphaFoldDB" id="A0A6C2UVT7"/>
<dbReference type="RefSeq" id="WP_136064901.1">
    <property type="nucleotide sequence ID" value="NZ_CAAHFH010000003.1"/>
</dbReference>
<keyword evidence="3" id="KW-1185">Reference proteome</keyword>
<keyword evidence="1" id="KW-0732">Signal</keyword>
<organism evidence="2 3">
    <name type="scientific">Pontiella sulfatireligans</name>
    <dbReference type="NCBI Taxonomy" id="2750658"/>
    <lineage>
        <taxon>Bacteria</taxon>
        <taxon>Pseudomonadati</taxon>
        <taxon>Kiritimatiellota</taxon>
        <taxon>Kiritimatiellia</taxon>
        <taxon>Kiritimatiellales</taxon>
        <taxon>Pontiellaceae</taxon>
        <taxon>Pontiella</taxon>
    </lineage>
</organism>
<accession>A0A6C2UVT7</accession>
<dbReference type="Proteomes" id="UP000346198">
    <property type="component" value="Unassembled WGS sequence"/>
</dbReference>
<evidence type="ECO:0000256" key="1">
    <source>
        <dbReference type="SAM" id="SignalP"/>
    </source>
</evidence>
<dbReference type="EMBL" id="CAAHFH010000003">
    <property type="protein sequence ID" value="VGO22946.1"/>
    <property type="molecule type" value="Genomic_DNA"/>
</dbReference>
<name>A0A6C2UVT7_9BACT</name>
<evidence type="ECO:0000313" key="3">
    <source>
        <dbReference type="Proteomes" id="UP000346198"/>
    </source>
</evidence>